<dbReference type="InterPro" id="IPR016195">
    <property type="entry name" value="Pol/histidinol_Pase-like"/>
</dbReference>
<dbReference type="STRING" id="1157962.A0A250WQU3"/>
<dbReference type="InterPro" id="IPR002738">
    <property type="entry name" value="RNase_P_p30"/>
</dbReference>
<reference evidence="5 6" key="1">
    <citation type="submission" date="2017-08" db="EMBL/GenBank/DDBJ databases">
        <title>Acidophilic green algal genome provides insights into adaptation to an acidic environment.</title>
        <authorList>
            <person name="Hirooka S."/>
            <person name="Hirose Y."/>
            <person name="Kanesaki Y."/>
            <person name="Higuchi S."/>
            <person name="Fujiwara T."/>
            <person name="Onuma R."/>
            <person name="Era A."/>
            <person name="Ohbayashi R."/>
            <person name="Uzuka A."/>
            <person name="Nozaki H."/>
            <person name="Yoshikawa H."/>
            <person name="Miyagishima S.Y."/>
        </authorList>
    </citation>
    <scope>NUCLEOTIDE SEQUENCE [LARGE SCALE GENOMIC DNA]</scope>
    <source>
        <strain evidence="5 6">NIES-2499</strain>
    </source>
</reference>
<name>A0A250WQU3_9CHLO</name>
<dbReference type="EMBL" id="BEGY01000002">
    <property type="protein sequence ID" value="GAX73183.1"/>
    <property type="molecule type" value="Genomic_DNA"/>
</dbReference>
<evidence type="ECO:0000256" key="3">
    <source>
        <dbReference type="ARBA" id="ARBA00022694"/>
    </source>
</evidence>
<keyword evidence="6" id="KW-1185">Reference proteome</keyword>
<dbReference type="Pfam" id="PF01876">
    <property type="entry name" value="RNase_P_p30"/>
    <property type="match status" value="1"/>
</dbReference>
<dbReference type="PANTHER" id="PTHR13031:SF0">
    <property type="entry name" value="RIBONUCLEASE P PROTEIN SUBUNIT P30"/>
    <property type="match status" value="1"/>
</dbReference>
<dbReference type="Proteomes" id="UP000232323">
    <property type="component" value="Unassembled WGS sequence"/>
</dbReference>
<dbReference type="AlphaFoldDB" id="A0A250WQU3"/>
<evidence type="ECO:0000256" key="2">
    <source>
        <dbReference type="ARBA" id="ARBA00007331"/>
    </source>
</evidence>
<dbReference type="Gene3D" id="3.20.20.140">
    <property type="entry name" value="Metal-dependent hydrolases"/>
    <property type="match status" value="1"/>
</dbReference>
<comment type="caution">
    <text evidence="5">The sequence shown here is derived from an EMBL/GenBank/DDBJ whole genome shotgun (WGS) entry which is preliminary data.</text>
</comment>
<organism evidence="5 6">
    <name type="scientific">Chlamydomonas eustigma</name>
    <dbReference type="NCBI Taxonomy" id="1157962"/>
    <lineage>
        <taxon>Eukaryota</taxon>
        <taxon>Viridiplantae</taxon>
        <taxon>Chlorophyta</taxon>
        <taxon>core chlorophytes</taxon>
        <taxon>Chlorophyceae</taxon>
        <taxon>CS clade</taxon>
        <taxon>Chlamydomonadales</taxon>
        <taxon>Chlamydomonadaceae</taxon>
        <taxon>Chlamydomonas</taxon>
    </lineage>
</organism>
<evidence type="ECO:0000313" key="6">
    <source>
        <dbReference type="Proteomes" id="UP000232323"/>
    </source>
</evidence>
<proteinExistence type="inferred from homology"/>
<comment type="similarity">
    <text evidence="2">Belongs to the eukaryotic/archaeal RNase P protein component 3 family.</text>
</comment>
<dbReference type="OrthoDB" id="17948at2759"/>
<keyword evidence="3" id="KW-0819">tRNA processing</keyword>
<feature type="region of interest" description="Disordered" evidence="4">
    <location>
        <begin position="259"/>
        <end position="290"/>
    </location>
</feature>
<dbReference type="GO" id="GO:0008033">
    <property type="term" value="P:tRNA processing"/>
    <property type="evidence" value="ECO:0007669"/>
    <property type="project" value="UniProtKB-KW"/>
</dbReference>
<evidence type="ECO:0000256" key="4">
    <source>
        <dbReference type="SAM" id="MobiDB-lite"/>
    </source>
</evidence>
<comment type="subcellular location">
    <subcellularLocation>
        <location evidence="1">Nucleus</location>
    </subcellularLocation>
</comment>
<gene>
    <name evidence="5" type="ORF">CEUSTIGMA_g636.t1</name>
</gene>
<protein>
    <submittedName>
        <fullName evidence="5">Uncharacterized protein</fullName>
    </submittedName>
</protein>
<dbReference type="GO" id="GO:0003723">
    <property type="term" value="F:RNA binding"/>
    <property type="evidence" value="ECO:0007669"/>
    <property type="project" value="TreeGrafter"/>
</dbReference>
<dbReference type="GO" id="GO:0005655">
    <property type="term" value="C:nucleolar ribonuclease P complex"/>
    <property type="evidence" value="ECO:0007669"/>
    <property type="project" value="TreeGrafter"/>
</dbReference>
<accession>A0A250WQU3</accession>
<evidence type="ECO:0000313" key="5">
    <source>
        <dbReference type="EMBL" id="GAX73183.1"/>
    </source>
</evidence>
<dbReference type="SUPFAM" id="SSF89550">
    <property type="entry name" value="PHP domain-like"/>
    <property type="match status" value="1"/>
</dbReference>
<evidence type="ECO:0000256" key="1">
    <source>
        <dbReference type="ARBA" id="ARBA00004123"/>
    </source>
</evidence>
<sequence>MYFDLCIPHDDSDVTIHRQRLQTLETLGFNGACAVQSAAGQVSASDRCRIQATDMTVERKALPPSLMIAQRATSLVSSKPFQQFTRLTVSTSEPFQPQSWLEVIRSYDIAAVRPFSERALQQACTSLEVDIISLDLGQRLPFKLRPQYIDAACKRDVRFEIQYSSGLRDQASRRHLFSNAQALSRLLRGRNLVISSGARNMMELRGPKDIINMGTLFGMSQEKAKRAISENCEAVLARGAARKLHFGVMTLVPASASAHRGAPCHGFESHNPTASSGGSSVRSDKKKRVS</sequence>
<dbReference type="PANTHER" id="PTHR13031">
    <property type="entry name" value="RIBONUCLEASE P SUBUNIT P30"/>
    <property type="match status" value="1"/>
</dbReference>